<dbReference type="Proteomes" id="UP001596328">
    <property type="component" value="Unassembled WGS sequence"/>
</dbReference>
<evidence type="ECO:0000313" key="5">
    <source>
        <dbReference type="Proteomes" id="UP001596328"/>
    </source>
</evidence>
<dbReference type="GO" id="GO:0016746">
    <property type="term" value="F:acyltransferase activity"/>
    <property type="evidence" value="ECO:0007669"/>
    <property type="project" value="UniProtKB-KW"/>
</dbReference>
<keyword evidence="3" id="KW-0012">Acyltransferase</keyword>
<gene>
    <name evidence="4" type="ORF">ACFQE1_17445</name>
</gene>
<dbReference type="PANTHER" id="PTHR11104:SF0">
    <property type="entry name" value="SPBETA PROPHAGE-DERIVED AMINOGLYCOSIDE N(3')-ACETYLTRANSFERASE-LIKE PROTEIN YOKD"/>
    <property type="match status" value="1"/>
</dbReference>
<keyword evidence="5" id="KW-1185">Reference proteome</keyword>
<dbReference type="Pfam" id="PF02522">
    <property type="entry name" value="Antibiotic_NAT"/>
    <property type="match status" value="1"/>
</dbReference>
<comment type="caution">
    <text evidence="4">The sequence shown here is derived from an EMBL/GenBank/DDBJ whole genome shotgun (WGS) entry which is preliminary data.</text>
</comment>
<dbReference type="PANTHER" id="PTHR11104">
    <property type="entry name" value="AMINOGLYCOSIDE N3-ACETYLTRANSFERASE"/>
    <property type="match status" value="1"/>
</dbReference>
<evidence type="ECO:0000313" key="4">
    <source>
        <dbReference type="EMBL" id="MFC6726116.1"/>
    </source>
</evidence>
<dbReference type="AlphaFoldDB" id="A0ABD5S3R6"/>
<protein>
    <submittedName>
        <fullName evidence="4">AAC(3) family N-acetyltransferase</fullName>
    </submittedName>
</protein>
<dbReference type="EMBL" id="JBHSWU010000899">
    <property type="protein sequence ID" value="MFC6726116.1"/>
    <property type="molecule type" value="Genomic_DNA"/>
</dbReference>
<proteinExistence type="inferred from homology"/>
<dbReference type="InterPro" id="IPR028345">
    <property type="entry name" value="Antibiotic_NAT-like"/>
</dbReference>
<comment type="similarity">
    <text evidence="1">Belongs to the antibiotic N-acetyltransferase family.</text>
</comment>
<organism evidence="4 5">
    <name type="scientific">Halobium palmae</name>
    <dbReference type="NCBI Taxonomy" id="1776492"/>
    <lineage>
        <taxon>Archaea</taxon>
        <taxon>Methanobacteriati</taxon>
        <taxon>Methanobacteriota</taxon>
        <taxon>Stenosarchaea group</taxon>
        <taxon>Halobacteria</taxon>
        <taxon>Halobacteriales</taxon>
        <taxon>Haloferacaceae</taxon>
        <taxon>Halobium</taxon>
    </lineage>
</organism>
<name>A0ABD5S3R6_9EURY</name>
<evidence type="ECO:0000256" key="1">
    <source>
        <dbReference type="ARBA" id="ARBA00006383"/>
    </source>
</evidence>
<reference evidence="4 5" key="1">
    <citation type="journal article" date="2019" name="Int. J. Syst. Evol. Microbiol.">
        <title>The Global Catalogue of Microorganisms (GCM) 10K type strain sequencing project: providing services to taxonomists for standard genome sequencing and annotation.</title>
        <authorList>
            <consortium name="The Broad Institute Genomics Platform"/>
            <consortium name="The Broad Institute Genome Sequencing Center for Infectious Disease"/>
            <person name="Wu L."/>
            <person name="Ma J."/>
        </authorList>
    </citation>
    <scope>NUCLEOTIDE SEQUENCE [LARGE SCALE GENOMIC DNA]</scope>
    <source>
        <strain evidence="4 5">NBRC 111368</strain>
    </source>
</reference>
<dbReference type="InterPro" id="IPR003679">
    <property type="entry name" value="Amioglycoside_AcTrfase"/>
</dbReference>
<evidence type="ECO:0000256" key="3">
    <source>
        <dbReference type="ARBA" id="ARBA00023315"/>
    </source>
</evidence>
<sequence length="51" mass="5238">MAMVDEPVTTDSIVSDLRDLGVERGDVLLVHSSLSSLGWVSGGAPAVVDAL</sequence>
<evidence type="ECO:0000256" key="2">
    <source>
        <dbReference type="ARBA" id="ARBA00022679"/>
    </source>
</evidence>
<accession>A0ABD5S3R6</accession>
<keyword evidence="2" id="KW-0808">Transferase</keyword>
<dbReference type="SUPFAM" id="SSF110710">
    <property type="entry name" value="TTHA0583/YokD-like"/>
    <property type="match status" value="1"/>
</dbReference>
<feature type="non-terminal residue" evidence="4">
    <location>
        <position position="51"/>
    </location>
</feature>